<evidence type="ECO:0000256" key="1">
    <source>
        <dbReference type="ARBA" id="ARBA00004434"/>
    </source>
</evidence>
<feature type="region of interest" description="Disordered" evidence="12">
    <location>
        <begin position="155"/>
        <end position="179"/>
    </location>
</feature>
<evidence type="ECO:0000256" key="6">
    <source>
        <dbReference type="ARBA" id="ARBA00022946"/>
    </source>
</evidence>
<dbReference type="STRING" id="1230097.A0A423XAJ6"/>
<reference evidence="14 15" key="1">
    <citation type="submission" date="2015-09" db="EMBL/GenBank/DDBJ databases">
        <title>Host preference determinants of Valsa canker pathogens revealed by comparative genomics.</title>
        <authorList>
            <person name="Yin Z."/>
            <person name="Huang L."/>
        </authorList>
    </citation>
    <scope>NUCLEOTIDE SEQUENCE [LARGE SCALE GENOMIC DNA]</scope>
    <source>
        <strain evidence="14 15">SXYLt</strain>
    </source>
</reference>
<organism evidence="14 15">
    <name type="scientific">Cytospora leucostoma</name>
    <dbReference type="NCBI Taxonomy" id="1230097"/>
    <lineage>
        <taxon>Eukaryota</taxon>
        <taxon>Fungi</taxon>
        <taxon>Dikarya</taxon>
        <taxon>Ascomycota</taxon>
        <taxon>Pezizomycotina</taxon>
        <taxon>Sordariomycetes</taxon>
        <taxon>Sordariomycetidae</taxon>
        <taxon>Diaporthales</taxon>
        <taxon>Cytosporaceae</taxon>
        <taxon>Cytospora</taxon>
    </lineage>
</organism>
<feature type="transmembrane region" description="Helical" evidence="13">
    <location>
        <begin position="111"/>
        <end position="131"/>
    </location>
</feature>
<keyword evidence="6" id="KW-0809">Transit peptide</keyword>
<evidence type="ECO:0000256" key="13">
    <source>
        <dbReference type="SAM" id="Phobius"/>
    </source>
</evidence>
<dbReference type="InterPro" id="IPR004203">
    <property type="entry name" value="Cyt_c_oxidase_su4_fam"/>
</dbReference>
<evidence type="ECO:0000256" key="3">
    <source>
        <dbReference type="ARBA" id="ARBA00008135"/>
    </source>
</evidence>
<evidence type="ECO:0000256" key="4">
    <source>
        <dbReference type="ARBA" id="ARBA00022692"/>
    </source>
</evidence>
<dbReference type="OrthoDB" id="186013at2759"/>
<comment type="pathway">
    <text evidence="2">Energy metabolism; oxidative phosphorylation.</text>
</comment>
<evidence type="ECO:0000256" key="5">
    <source>
        <dbReference type="ARBA" id="ARBA00022792"/>
    </source>
</evidence>
<keyword evidence="4 13" id="KW-0812">Transmembrane</keyword>
<dbReference type="PANTHER" id="PTHR10707:SF10">
    <property type="entry name" value="CYTOCHROME C OXIDASE SUBUNIT 4"/>
    <property type="match status" value="1"/>
</dbReference>
<keyword evidence="5" id="KW-0999">Mitochondrion inner membrane</keyword>
<keyword evidence="10 13" id="KW-0472">Membrane</keyword>
<dbReference type="Pfam" id="PF02936">
    <property type="entry name" value="COX4"/>
    <property type="match status" value="1"/>
</dbReference>
<dbReference type="AlphaFoldDB" id="A0A423XAJ6"/>
<dbReference type="CDD" id="cd00922">
    <property type="entry name" value="Cyt_c_Oxidase_IV"/>
    <property type="match status" value="1"/>
</dbReference>
<name>A0A423XAJ6_9PEZI</name>
<dbReference type="InterPro" id="IPR036639">
    <property type="entry name" value="Cyt_c_oxidase_su4_sf"/>
</dbReference>
<evidence type="ECO:0000313" key="14">
    <source>
        <dbReference type="EMBL" id="ROW12913.1"/>
    </source>
</evidence>
<dbReference type="Gene3D" id="1.10.442.10">
    <property type="entry name" value="Cytochrome c oxidase subunit IV"/>
    <property type="match status" value="1"/>
</dbReference>
<proteinExistence type="inferred from homology"/>
<comment type="subcellular location">
    <subcellularLocation>
        <location evidence="1">Mitochondrion inner membrane</location>
        <topology evidence="1">Single-pass membrane protein</topology>
    </subcellularLocation>
</comment>
<dbReference type="GO" id="GO:0016491">
    <property type="term" value="F:oxidoreductase activity"/>
    <property type="evidence" value="ECO:0007669"/>
    <property type="project" value="UniProtKB-KW"/>
</dbReference>
<sequence>MMRLPTSTVLRASIAQASRQATTTSLVTRAAASTAASTHAISNPTLANIEKRWEGMPLQEQAELWMALRDRMKEDWHDLTVKEKQAAYWVAFGPHGPRAEPPPGEGKKVTLYVFAGLALALTIFGSLRALAKPPPHTMTREWQEATNEYLKEQRADPFTGISNPNYTGKGAIQSPPSKA</sequence>
<protein>
    <recommendedName>
        <fullName evidence="11">Cytochrome c oxidase polypeptide V</fullName>
    </recommendedName>
</protein>
<keyword evidence="15" id="KW-1185">Reference proteome</keyword>
<dbReference type="GO" id="GO:0006123">
    <property type="term" value="P:mitochondrial electron transport, cytochrome c to oxygen"/>
    <property type="evidence" value="ECO:0007669"/>
    <property type="project" value="InterPro"/>
</dbReference>
<keyword evidence="7 13" id="KW-1133">Transmembrane helix</keyword>
<evidence type="ECO:0000256" key="7">
    <source>
        <dbReference type="ARBA" id="ARBA00022989"/>
    </source>
</evidence>
<dbReference type="EMBL" id="LKEB01000023">
    <property type="protein sequence ID" value="ROW12913.1"/>
    <property type="molecule type" value="Genomic_DNA"/>
</dbReference>
<dbReference type="GO" id="GO:0045277">
    <property type="term" value="C:respiratory chain complex IV"/>
    <property type="evidence" value="ECO:0007669"/>
    <property type="project" value="InterPro"/>
</dbReference>
<keyword evidence="9" id="KW-0496">Mitochondrion</keyword>
<evidence type="ECO:0000256" key="10">
    <source>
        <dbReference type="ARBA" id="ARBA00023136"/>
    </source>
</evidence>
<dbReference type="PANTHER" id="PTHR10707">
    <property type="entry name" value="CYTOCHROME C OXIDASE SUBUNIT IV"/>
    <property type="match status" value="1"/>
</dbReference>
<dbReference type="FunCoup" id="A0A423XAJ6">
    <property type="interactions" value="93"/>
</dbReference>
<dbReference type="FunFam" id="1.10.442.10:FF:000002">
    <property type="entry name" value="Cytochrome c oxidase subunit V"/>
    <property type="match status" value="1"/>
</dbReference>
<gene>
    <name evidence="14" type="ORF">VPNG_04746</name>
</gene>
<accession>A0A423XAJ6</accession>
<comment type="similarity">
    <text evidence="3">Belongs to the cytochrome c oxidase IV family.</text>
</comment>
<evidence type="ECO:0000256" key="12">
    <source>
        <dbReference type="SAM" id="MobiDB-lite"/>
    </source>
</evidence>
<keyword evidence="8" id="KW-0560">Oxidoreductase</keyword>
<evidence type="ECO:0000256" key="2">
    <source>
        <dbReference type="ARBA" id="ARBA00004673"/>
    </source>
</evidence>
<comment type="caution">
    <text evidence="14">The sequence shown here is derived from an EMBL/GenBank/DDBJ whole genome shotgun (WGS) entry which is preliminary data.</text>
</comment>
<evidence type="ECO:0000256" key="11">
    <source>
        <dbReference type="ARBA" id="ARBA00081365"/>
    </source>
</evidence>
<dbReference type="InParanoid" id="A0A423XAJ6"/>
<evidence type="ECO:0000256" key="9">
    <source>
        <dbReference type="ARBA" id="ARBA00023128"/>
    </source>
</evidence>
<evidence type="ECO:0000256" key="8">
    <source>
        <dbReference type="ARBA" id="ARBA00023002"/>
    </source>
</evidence>
<dbReference type="SUPFAM" id="SSF81406">
    <property type="entry name" value="Mitochondrial cytochrome c oxidase subunit IV"/>
    <property type="match status" value="1"/>
</dbReference>
<evidence type="ECO:0000313" key="15">
    <source>
        <dbReference type="Proteomes" id="UP000285146"/>
    </source>
</evidence>
<dbReference type="Proteomes" id="UP000285146">
    <property type="component" value="Unassembled WGS sequence"/>
</dbReference>
<dbReference type="GO" id="GO:0005743">
    <property type="term" value="C:mitochondrial inner membrane"/>
    <property type="evidence" value="ECO:0007669"/>
    <property type="project" value="UniProtKB-SubCell"/>
</dbReference>